<dbReference type="RefSeq" id="WP_332290805.1">
    <property type="nucleotide sequence ID" value="NZ_JAZIBG010000035.1"/>
</dbReference>
<gene>
    <name evidence="1" type="ORF">V4F39_16510</name>
</gene>
<reference evidence="1 2" key="1">
    <citation type="submission" date="2024-02" db="EMBL/GenBank/DDBJ databases">
        <title>Genome sequence of Aquincola sp. MAHUQ-54.</title>
        <authorList>
            <person name="Huq M.A."/>
        </authorList>
    </citation>
    <scope>NUCLEOTIDE SEQUENCE [LARGE SCALE GENOMIC DNA]</scope>
    <source>
        <strain evidence="1 2">MAHUQ-54</strain>
    </source>
</reference>
<organism evidence="1 2">
    <name type="scientific">Aquincola agrisoli</name>
    <dbReference type="NCBI Taxonomy" id="3119538"/>
    <lineage>
        <taxon>Bacteria</taxon>
        <taxon>Pseudomonadati</taxon>
        <taxon>Pseudomonadota</taxon>
        <taxon>Betaproteobacteria</taxon>
        <taxon>Burkholderiales</taxon>
        <taxon>Sphaerotilaceae</taxon>
        <taxon>Aquincola</taxon>
    </lineage>
</organism>
<dbReference type="AlphaFoldDB" id="A0AAW9Q8E5"/>
<dbReference type="EMBL" id="JAZIBG010000035">
    <property type="protein sequence ID" value="MEF7615519.1"/>
    <property type="molecule type" value="Genomic_DNA"/>
</dbReference>
<accession>A0AAW9Q8E5</accession>
<comment type="caution">
    <text evidence="1">The sequence shown here is derived from an EMBL/GenBank/DDBJ whole genome shotgun (WGS) entry which is preliminary data.</text>
</comment>
<sequence length="390" mass="41664">MAQAALAFALEFADTLPGRAASPFSTRFERTGFEIGRDHARYGLTPPADQMLFGHPVRAGWDAGVPAFRRRTRRATTPVHQWLELRLQAWLRSAAFEDIQVTPHLLSQIAAAQCPVTGERLTQGTGHPSDAVIERLNPQAAYAAGNLVAMSRRAQAARAGRDWHAALAQAHRIEGGEAEAIDGLTAEQWRRLAVLASFATPLSHDEAAALPLAVLPPNRVRVINPVQALQVVLTLPFTRADALPLLAPMAALVPAHARPAFHVFMTTLLSRRVAGGQPWNGAAMAQAMQQAWADPLVLRRWQRLALALTAAEAERLVQQLTARGLGGESVRCLDFMQATDGWGLADAPAALRVAAVASRPAGSAVATRARGPVPRLAPAATGGSAAHRVE</sequence>
<evidence type="ECO:0000313" key="2">
    <source>
        <dbReference type="Proteomes" id="UP001336250"/>
    </source>
</evidence>
<keyword evidence="2" id="KW-1185">Reference proteome</keyword>
<evidence type="ECO:0000313" key="1">
    <source>
        <dbReference type="EMBL" id="MEF7615519.1"/>
    </source>
</evidence>
<proteinExistence type="predicted"/>
<dbReference type="Proteomes" id="UP001336250">
    <property type="component" value="Unassembled WGS sequence"/>
</dbReference>
<protein>
    <submittedName>
        <fullName evidence="1">Uncharacterized protein</fullName>
    </submittedName>
</protein>
<name>A0AAW9Q8E5_9BURK</name>